<dbReference type="Gene3D" id="3.30.390.50">
    <property type="entry name" value="CO dehydrogenase flavoprotein, C-terminal domain"/>
    <property type="match status" value="1"/>
</dbReference>
<dbReference type="RefSeq" id="WP_203877549.1">
    <property type="nucleotide sequence ID" value="NZ_BOOK01000037.1"/>
</dbReference>
<keyword evidence="3" id="KW-0560">Oxidoreductase</keyword>
<evidence type="ECO:0000313" key="7">
    <source>
        <dbReference type="Proteomes" id="UP000634476"/>
    </source>
</evidence>
<proteinExistence type="predicted"/>
<comment type="caution">
    <text evidence="6">The sequence shown here is derived from an EMBL/GenBank/DDBJ whole genome shotgun (WGS) entry which is preliminary data.</text>
</comment>
<dbReference type="InterPro" id="IPR016167">
    <property type="entry name" value="FAD-bd_PCMH_sub1"/>
</dbReference>
<evidence type="ECO:0000256" key="1">
    <source>
        <dbReference type="ARBA" id="ARBA00022630"/>
    </source>
</evidence>
<dbReference type="SUPFAM" id="SSF56176">
    <property type="entry name" value="FAD-binding/transporter-associated domain-like"/>
    <property type="match status" value="1"/>
</dbReference>
<dbReference type="InterPro" id="IPR016166">
    <property type="entry name" value="FAD-bd_PCMH"/>
</dbReference>
<protein>
    <submittedName>
        <fullName evidence="6">Carbon-monoxide dehydrogenase medium subunit</fullName>
    </submittedName>
</protein>
<accession>A0A8J3T3A5</accession>
<dbReference type="Proteomes" id="UP000634476">
    <property type="component" value="Unassembled WGS sequence"/>
</dbReference>
<dbReference type="InterPro" id="IPR051312">
    <property type="entry name" value="Diverse_Substr_Oxidored"/>
</dbReference>
<dbReference type="InterPro" id="IPR002346">
    <property type="entry name" value="Mopterin_DH_FAD-bd"/>
</dbReference>
<dbReference type="PANTHER" id="PTHR42659">
    <property type="entry name" value="XANTHINE DEHYDROGENASE SUBUNIT C-RELATED"/>
    <property type="match status" value="1"/>
</dbReference>
<organism evidence="6 7">
    <name type="scientific">Planobispora takensis</name>
    <dbReference type="NCBI Taxonomy" id="1367882"/>
    <lineage>
        <taxon>Bacteria</taxon>
        <taxon>Bacillati</taxon>
        <taxon>Actinomycetota</taxon>
        <taxon>Actinomycetes</taxon>
        <taxon>Streptosporangiales</taxon>
        <taxon>Streptosporangiaceae</taxon>
        <taxon>Planobispora</taxon>
    </lineage>
</organism>
<gene>
    <name evidence="6" type="primary">cutM</name>
    <name evidence="6" type="ORF">Pta02_52780</name>
</gene>
<dbReference type="PROSITE" id="PS51387">
    <property type="entry name" value="FAD_PCMH"/>
    <property type="match status" value="1"/>
</dbReference>
<reference evidence="6" key="1">
    <citation type="submission" date="2021-01" db="EMBL/GenBank/DDBJ databases">
        <title>Whole genome shotgun sequence of Planobispora takensis NBRC 109077.</title>
        <authorList>
            <person name="Komaki H."/>
            <person name="Tamura T."/>
        </authorList>
    </citation>
    <scope>NUCLEOTIDE SEQUENCE</scope>
    <source>
        <strain evidence="6">NBRC 109077</strain>
    </source>
</reference>
<evidence type="ECO:0000256" key="4">
    <source>
        <dbReference type="SAM" id="MobiDB-lite"/>
    </source>
</evidence>
<dbReference type="InterPro" id="IPR005107">
    <property type="entry name" value="CO_DH_flav_C"/>
</dbReference>
<dbReference type="InterPro" id="IPR016169">
    <property type="entry name" value="FAD-bd_PCMH_sub2"/>
</dbReference>
<dbReference type="Gene3D" id="3.30.43.10">
    <property type="entry name" value="Uridine Diphospho-n-acetylenolpyruvylglucosamine Reductase, domain 2"/>
    <property type="match status" value="1"/>
</dbReference>
<keyword evidence="2" id="KW-0274">FAD</keyword>
<dbReference type="SUPFAM" id="SSF55447">
    <property type="entry name" value="CO dehydrogenase flavoprotein C-terminal domain-like"/>
    <property type="match status" value="1"/>
</dbReference>
<evidence type="ECO:0000259" key="5">
    <source>
        <dbReference type="PROSITE" id="PS51387"/>
    </source>
</evidence>
<keyword evidence="7" id="KW-1185">Reference proteome</keyword>
<sequence>MIPAAFDYVRPASLEEACHVLATTGEEAKVLAGGQSLLPLLRLRLAYPSVLVDLGRLPELHGVQDRGDHVFIGALTTHDEVMRSPVIREHVPLVALATATVADPAVRHRGTFGGSLAHADPAGDLPAVALALGCVFVTRMTGGQREIPASDFFVDYLESALDPGEVLVGVQVPKLGAGWGFHYEKFHRTAQAWAIVGVAAAVRTEGGAISEARVGLTNMGSTPVRASAVEAALRGAPSPAPDGNGASNGGHDPVRDACGEAADDTSPPADLHATSDYRRHLARVLTYRAVRAAST</sequence>
<name>A0A8J3T3A5_9ACTN</name>
<dbReference type="Pfam" id="PF03450">
    <property type="entry name" value="CO_deh_flav_C"/>
    <property type="match status" value="1"/>
</dbReference>
<evidence type="ECO:0000313" key="6">
    <source>
        <dbReference type="EMBL" id="GII03270.1"/>
    </source>
</evidence>
<dbReference type="GO" id="GO:0016491">
    <property type="term" value="F:oxidoreductase activity"/>
    <property type="evidence" value="ECO:0007669"/>
    <property type="project" value="UniProtKB-KW"/>
</dbReference>
<dbReference type="InterPro" id="IPR036683">
    <property type="entry name" value="CO_DH_flav_C_dom_sf"/>
</dbReference>
<dbReference type="EMBL" id="BOOK01000037">
    <property type="protein sequence ID" value="GII03270.1"/>
    <property type="molecule type" value="Genomic_DNA"/>
</dbReference>
<keyword evidence="1" id="KW-0285">Flavoprotein</keyword>
<feature type="region of interest" description="Disordered" evidence="4">
    <location>
        <begin position="233"/>
        <end position="274"/>
    </location>
</feature>
<dbReference type="InterPro" id="IPR036318">
    <property type="entry name" value="FAD-bd_PCMH-like_sf"/>
</dbReference>
<dbReference type="SMART" id="SM01092">
    <property type="entry name" value="CO_deh_flav_C"/>
    <property type="match status" value="1"/>
</dbReference>
<dbReference type="Gene3D" id="3.30.465.10">
    <property type="match status" value="1"/>
</dbReference>
<dbReference type="AlphaFoldDB" id="A0A8J3T3A5"/>
<evidence type="ECO:0000256" key="2">
    <source>
        <dbReference type="ARBA" id="ARBA00022827"/>
    </source>
</evidence>
<dbReference type="Pfam" id="PF00941">
    <property type="entry name" value="FAD_binding_5"/>
    <property type="match status" value="1"/>
</dbReference>
<dbReference type="GO" id="GO:0071949">
    <property type="term" value="F:FAD binding"/>
    <property type="evidence" value="ECO:0007669"/>
    <property type="project" value="InterPro"/>
</dbReference>
<feature type="domain" description="FAD-binding PCMH-type" evidence="5">
    <location>
        <begin position="1"/>
        <end position="177"/>
    </location>
</feature>
<dbReference type="PANTHER" id="PTHR42659:SF2">
    <property type="entry name" value="XANTHINE DEHYDROGENASE SUBUNIT C-RELATED"/>
    <property type="match status" value="1"/>
</dbReference>
<evidence type="ECO:0000256" key="3">
    <source>
        <dbReference type="ARBA" id="ARBA00023002"/>
    </source>
</evidence>